<dbReference type="STRING" id="749414.SBI_04828"/>
<dbReference type="NCBIfam" id="NF042935">
    <property type="entry name" value="SCO6880_fam"/>
    <property type="match status" value="1"/>
</dbReference>
<dbReference type="EMBL" id="CP002047">
    <property type="protein sequence ID" value="ADI07948.1"/>
    <property type="molecule type" value="Genomic_DNA"/>
</dbReference>
<proteinExistence type="predicted"/>
<protein>
    <submittedName>
        <fullName evidence="3">Putative integral membrane protein</fullName>
    </submittedName>
</protein>
<keyword evidence="2" id="KW-1133">Transmembrane helix</keyword>
<feature type="region of interest" description="Disordered" evidence="1">
    <location>
        <begin position="309"/>
        <end position="336"/>
    </location>
</feature>
<dbReference type="AlphaFoldDB" id="D7C147"/>
<gene>
    <name evidence="3" type="ordered locus">SBI_04828</name>
</gene>
<dbReference type="Proteomes" id="UP000000377">
    <property type="component" value="Chromosome"/>
</dbReference>
<reference evidence="3 4" key="1">
    <citation type="journal article" date="2010" name="J. Bacteriol.">
        <title>Genome sequence of the milbemycin-producing bacterium Streptomyces bingchenggensis.</title>
        <authorList>
            <person name="Wang X.J."/>
            <person name="Yan Y.J."/>
            <person name="Zhang B."/>
            <person name="An J."/>
            <person name="Wang J.J."/>
            <person name="Tian J."/>
            <person name="Jiang L."/>
            <person name="Chen Y.H."/>
            <person name="Huang S.X."/>
            <person name="Yin M."/>
            <person name="Zhang J."/>
            <person name="Gao A.L."/>
            <person name="Liu C.X."/>
            <person name="Zhu Z.X."/>
            <person name="Xiang W.S."/>
        </authorList>
    </citation>
    <scope>NUCLEOTIDE SEQUENCE [LARGE SCALE GENOMIC DNA]</scope>
    <source>
        <strain evidence="3 4">BCW-1</strain>
    </source>
</reference>
<sequence>MSTLSSAPATHSGWQAERSGFMGNLSGLGFVLVATSSLIAVIPIYIRSWTAAFIALPVSALLLLLAFGRVLGLTANEWIVLAVRHQISVATRKNLFFSGVFAPRTKDGRQPMDLPGTLARLHLLEAPDGLGGKIGVMHNPIAGTYTAICRVTFPGLALIDTDRQDSRVAAWEAFLRAQCKEDGAITRISVHQRSLPDDGTALRAWTERHISPDAPAAAVEALDDLMMSAGPAATTRETYLSITLSASRARLAIKGAGGGQVGAAAVLVREIHAMQPAISSASLQIAEWLTPRGVAQVIRTAYDPEAQPALAGRTASAADPEWQGSEPGVDPDLAGPAAAETSWGVYRHDGAWTVSYQVRGLPKSEVYATFLQPLLRPRQNARRSLSLMFEPIGPSKARTELARDKAKRDAARQLRAKTGRAESEDERREAIVAREQDAARAAGHGVLRTTCLLAVTVTALDELETACAELQADASQAGLELRRCWGAQDDAFTIAALPLGQGLPDRRVGI</sequence>
<dbReference type="HOGENOM" id="CLU_038805_0_0_11"/>
<feature type="transmembrane region" description="Helical" evidence="2">
    <location>
        <begin position="52"/>
        <end position="71"/>
    </location>
</feature>
<keyword evidence="2" id="KW-0472">Membrane</keyword>
<accession>D7C147</accession>
<dbReference type="InterPro" id="IPR049978">
    <property type="entry name" value="SCO6880-like"/>
</dbReference>
<evidence type="ECO:0000256" key="1">
    <source>
        <dbReference type="SAM" id="MobiDB-lite"/>
    </source>
</evidence>
<evidence type="ECO:0000256" key="2">
    <source>
        <dbReference type="SAM" id="Phobius"/>
    </source>
</evidence>
<dbReference type="KEGG" id="sbh:SBI_04828"/>
<keyword evidence="4" id="KW-1185">Reference proteome</keyword>
<dbReference type="eggNOG" id="ENOG502Z8K6">
    <property type="taxonomic scope" value="Bacteria"/>
</dbReference>
<name>D7C147_STRBB</name>
<organism evidence="3 4">
    <name type="scientific">Streptomyces bingchenggensis (strain BCW-1)</name>
    <dbReference type="NCBI Taxonomy" id="749414"/>
    <lineage>
        <taxon>Bacteria</taxon>
        <taxon>Bacillati</taxon>
        <taxon>Actinomycetota</taxon>
        <taxon>Actinomycetes</taxon>
        <taxon>Kitasatosporales</taxon>
        <taxon>Streptomycetaceae</taxon>
        <taxon>Streptomyces</taxon>
    </lineage>
</organism>
<dbReference type="PATRIC" id="fig|749414.3.peg.4989"/>
<evidence type="ECO:0000313" key="3">
    <source>
        <dbReference type="EMBL" id="ADI07948.1"/>
    </source>
</evidence>
<keyword evidence="2" id="KW-0812">Transmembrane</keyword>
<dbReference type="RefSeq" id="WP_014177418.1">
    <property type="nucleotide sequence ID" value="NC_016582.1"/>
</dbReference>
<evidence type="ECO:0000313" key="4">
    <source>
        <dbReference type="Proteomes" id="UP000000377"/>
    </source>
</evidence>
<feature type="transmembrane region" description="Helical" evidence="2">
    <location>
        <begin position="21"/>
        <end position="46"/>
    </location>
</feature>